<sequence>MLTTSRIFRNWKEKGRISLLSPVRNNSISPAKSNLLNATFWKHCAGFMSNSCAPRHNPVNISVASILVDCRIWPFFAVLRGLTGSCKSIVTHASLGEAEITDEVLHQIVRSIETADASKKDVCNGIERLCKSGGGSAMAKLVQIARDKCIFLGADAYDILLAAASEKGDIELSVEIFKNLLISVMLPSSKSYINLARAFMNTDDCALLLNFVDEISELESHRCVLILNRIIYAFGDCRQIEKALIVFDYMKNLKCKPDLVTYNTVLGILGRFGKMNEMLQEFAYMKEAKVTPDIVSYNTLLNTLRKFGRLDLCLLYMREMDDNRLLPDLRTYTALIESFGRSGNVEEALRLFNAMKYRQVKPSIYIYRSLINNLKKMGKLDIADSLWDEMNSSLSKLVGPKDFKKKQR</sequence>
<dbReference type="EMBL" id="GISG01047612">
    <property type="protein sequence ID" value="MBA4624407.1"/>
    <property type="molecule type" value="Transcribed_RNA"/>
</dbReference>
<dbReference type="PANTHER" id="PTHR47447">
    <property type="entry name" value="OS03G0856100 PROTEIN"/>
    <property type="match status" value="1"/>
</dbReference>
<dbReference type="Pfam" id="PF13041">
    <property type="entry name" value="PPR_2"/>
    <property type="match status" value="2"/>
</dbReference>
<dbReference type="AlphaFoldDB" id="A0A7C9CSM6"/>
<dbReference type="InterPro" id="IPR011990">
    <property type="entry name" value="TPR-like_helical_dom_sf"/>
</dbReference>
<feature type="repeat" description="PPR" evidence="3">
    <location>
        <begin position="293"/>
        <end position="327"/>
    </location>
</feature>
<reference evidence="4" key="1">
    <citation type="journal article" date="2013" name="J. Plant Res.">
        <title>Effect of fungi and light on seed germination of three Opuntia species from semiarid lands of central Mexico.</title>
        <authorList>
            <person name="Delgado-Sanchez P."/>
            <person name="Jimenez-Bremont J.F."/>
            <person name="Guerrero-Gonzalez Mde L."/>
            <person name="Flores J."/>
        </authorList>
    </citation>
    <scope>NUCLEOTIDE SEQUENCE</scope>
    <source>
        <tissue evidence="4">Cladode</tissue>
    </source>
</reference>
<evidence type="ECO:0000313" key="4">
    <source>
        <dbReference type="EMBL" id="MBA4624407.1"/>
    </source>
</evidence>
<dbReference type="PANTHER" id="PTHR47447:SF17">
    <property type="entry name" value="OS12G0638900 PROTEIN"/>
    <property type="match status" value="1"/>
</dbReference>
<dbReference type="PROSITE" id="PS51375">
    <property type="entry name" value="PPR"/>
    <property type="match status" value="3"/>
</dbReference>
<reference evidence="4" key="2">
    <citation type="submission" date="2020-07" db="EMBL/GenBank/DDBJ databases">
        <authorList>
            <person name="Vera ALvarez R."/>
            <person name="Arias-Moreno D.M."/>
            <person name="Jimenez-Jacinto V."/>
            <person name="Jimenez-Bremont J.F."/>
            <person name="Swaminathan K."/>
            <person name="Moose S.P."/>
            <person name="Guerrero-Gonzalez M.L."/>
            <person name="Marino-Ramirez L."/>
            <person name="Landsman D."/>
            <person name="Rodriguez-Kessler M."/>
            <person name="Delgado-Sanchez P."/>
        </authorList>
    </citation>
    <scope>NUCLEOTIDE SEQUENCE</scope>
    <source>
        <tissue evidence="4">Cladode</tissue>
    </source>
</reference>
<accession>A0A7C9CSM6</accession>
<feature type="repeat" description="PPR" evidence="3">
    <location>
        <begin position="258"/>
        <end position="292"/>
    </location>
</feature>
<proteinExistence type="inferred from homology"/>
<evidence type="ECO:0000256" key="3">
    <source>
        <dbReference type="PROSITE-ProRule" id="PRU00708"/>
    </source>
</evidence>
<evidence type="ECO:0008006" key="5">
    <source>
        <dbReference type="Google" id="ProtNLM"/>
    </source>
</evidence>
<organism evidence="4">
    <name type="scientific">Opuntia streptacantha</name>
    <name type="common">Prickly pear cactus</name>
    <name type="synonym">Opuntia cardona</name>
    <dbReference type="NCBI Taxonomy" id="393608"/>
    <lineage>
        <taxon>Eukaryota</taxon>
        <taxon>Viridiplantae</taxon>
        <taxon>Streptophyta</taxon>
        <taxon>Embryophyta</taxon>
        <taxon>Tracheophyta</taxon>
        <taxon>Spermatophyta</taxon>
        <taxon>Magnoliopsida</taxon>
        <taxon>eudicotyledons</taxon>
        <taxon>Gunneridae</taxon>
        <taxon>Pentapetalae</taxon>
        <taxon>Caryophyllales</taxon>
        <taxon>Cactineae</taxon>
        <taxon>Cactaceae</taxon>
        <taxon>Opuntioideae</taxon>
        <taxon>Opuntia</taxon>
    </lineage>
</organism>
<evidence type="ECO:0000256" key="1">
    <source>
        <dbReference type="ARBA" id="ARBA00007626"/>
    </source>
</evidence>
<feature type="repeat" description="PPR" evidence="3">
    <location>
        <begin position="328"/>
        <end position="362"/>
    </location>
</feature>
<keyword evidence="2" id="KW-0677">Repeat</keyword>
<dbReference type="InterPro" id="IPR002885">
    <property type="entry name" value="PPR_rpt"/>
</dbReference>
<protein>
    <recommendedName>
        <fullName evidence="5">Pentacotripeptide-repeat region of PRORP domain-containing protein</fullName>
    </recommendedName>
</protein>
<comment type="similarity">
    <text evidence="1">Belongs to the PPR family. P subfamily.</text>
</comment>
<dbReference type="Pfam" id="PF01535">
    <property type="entry name" value="PPR"/>
    <property type="match status" value="1"/>
</dbReference>
<dbReference type="Gene3D" id="1.25.40.10">
    <property type="entry name" value="Tetratricopeptide repeat domain"/>
    <property type="match status" value="2"/>
</dbReference>
<dbReference type="NCBIfam" id="TIGR00756">
    <property type="entry name" value="PPR"/>
    <property type="match status" value="4"/>
</dbReference>
<name>A0A7C9CSM6_OPUST</name>
<evidence type="ECO:0000256" key="2">
    <source>
        <dbReference type="ARBA" id="ARBA00022737"/>
    </source>
</evidence>